<comment type="caution">
    <text evidence="2">The sequence shown here is derived from an EMBL/GenBank/DDBJ whole genome shotgun (WGS) entry which is preliminary data.</text>
</comment>
<feature type="compositionally biased region" description="Polar residues" evidence="1">
    <location>
        <begin position="53"/>
        <end position="62"/>
    </location>
</feature>
<proteinExistence type="predicted"/>
<dbReference type="OrthoDB" id="42462at2759"/>
<dbReference type="Proteomes" id="UP000299102">
    <property type="component" value="Unassembled WGS sequence"/>
</dbReference>
<sequence length="121" mass="13873">MSLPPALLARLAQRGLVNKQKGQKENALASTAENEEVIAEDYDEMDTVINQQQNSEEYQYPTQYDLDHDPTRKPSEDNNWLAQMRARMGEASSAAGYKCCPNKYNVWHKCTLFCVNTWERA</sequence>
<evidence type="ECO:0000256" key="1">
    <source>
        <dbReference type="SAM" id="MobiDB-lite"/>
    </source>
</evidence>
<reference evidence="2 3" key="1">
    <citation type="journal article" date="2019" name="Commun. Biol.">
        <title>The bagworm genome reveals a unique fibroin gene that provides high tensile strength.</title>
        <authorList>
            <person name="Kono N."/>
            <person name="Nakamura H."/>
            <person name="Ohtoshi R."/>
            <person name="Tomita M."/>
            <person name="Numata K."/>
            <person name="Arakawa K."/>
        </authorList>
    </citation>
    <scope>NUCLEOTIDE SEQUENCE [LARGE SCALE GENOMIC DNA]</scope>
</reference>
<name>A0A4C1SR37_EUMVA</name>
<evidence type="ECO:0000313" key="2">
    <source>
        <dbReference type="EMBL" id="GBP03688.1"/>
    </source>
</evidence>
<keyword evidence="3" id="KW-1185">Reference proteome</keyword>
<gene>
    <name evidence="2" type="ORF">EVAR_69971_1</name>
</gene>
<evidence type="ECO:0000313" key="3">
    <source>
        <dbReference type="Proteomes" id="UP000299102"/>
    </source>
</evidence>
<dbReference type="EMBL" id="BGZK01003684">
    <property type="protein sequence ID" value="GBP03688.1"/>
    <property type="molecule type" value="Genomic_DNA"/>
</dbReference>
<dbReference type="AlphaFoldDB" id="A0A4C1SR37"/>
<dbReference type="STRING" id="151549.A0A4C1SR37"/>
<organism evidence="2 3">
    <name type="scientific">Eumeta variegata</name>
    <name type="common">Bagworm moth</name>
    <name type="synonym">Eumeta japonica</name>
    <dbReference type="NCBI Taxonomy" id="151549"/>
    <lineage>
        <taxon>Eukaryota</taxon>
        <taxon>Metazoa</taxon>
        <taxon>Ecdysozoa</taxon>
        <taxon>Arthropoda</taxon>
        <taxon>Hexapoda</taxon>
        <taxon>Insecta</taxon>
        <taxon>Pterygota</taxon>
        <taxon>Neoptera</taxon>
        <taxon>Endopterygota</taxon>
        <taxon>Lepidoptera</taxon>
        <taxon>Glossata</taxon>
        <taxon>Ditrysia</taxon>
        <taxon>Tineoidea</taxon>
        <taxon>Psychidae</taxon>
        <taxon>Oiketicinae</taxon>
        <taxon>Eumeta</taxon>
    </lineage>
</organism>
<accession>A0A4C1SR37</accession>
<feature type="compositionally biased region" description="Basic and acidic residues" evidence="1">
    <location>
        <begin position="65"/>
        <end position="76"/>
    </location>
</feature>
<feature type="region of interest" description="Disordered" evidence="1">
    <location>
        <begin position="53"/>
        <end position="77"/>
    </location>
</feature>
<protein>
    <submittedName>
        <fullName evidence="2">Uncharacterized protein</fullName>
    </submittedName>
</protein>